<dbReference type="OrthoDB" id="49602at2"/>
<organism evidence="1 2">
    <name type="scientific">Fervidobacterium nodosum (strain ATCC 35602 / DSM 5306 / Rt17-B1)</name>
    <dbReference type="NCBI Taxonomy" id="381764"/>
    <lineage>
        <taxon>Bacteria</taxon>
        <taxon>Thermotogati</taxon>
        <taxon>Thermotogota</taxon>
        <taxon>Thermotogae</taxon>
        <taxon>Thermotogales</taxon>
        <taxon>Fervidobacteriaceae</taxon>
        <taxon>Fervidobacterium</taxon>
    </lineage>
</organism>
<dbReference type="KEGG" id="fno:Fnod_0751"/>
<reference evidence="1 2" key="1">
    <citation type="submission" date="2007-07" db="EMBL/GenBank/DDBJ databases">
        <title>Complete sequence of Fervidobacterium nodosum Rt17-B1.</title>
        <authorList>
            <consortium name="US DOE Joint Genome Institute"/>
            <person name="Copeland A."/>
            <person name="Lucas S."/>
            <person name="Lapidus A."/>
            <person name="Barry K."/>
            <person name="Glavina del Rio T."/>
            <person name="Dalin E."/>
            <person name="Tice H."/>
            <person name="Pitluck S."/>
            <person name="Saunders E."/>
            <person name="Brettin T."/>
            <person name="Bruce D."/>
            <person name="Detter J.C."/>
            <person name="Han C."/>
            <person name="Schmutz J."/>
            <person name="Larimer F."/>
            <person name="Land M."/>
            <person name="Hauser L."/>
            <person name="Kyrpides N."/>
            <person name="Mikhailova N."/>
            <person name="Nelson K."/>
            <person name="Gogarten J.P."/>
            <person name="Noll K."/>
            <person name="Richardson P."/>
        </authorList>
    </citation>
    <scope>NUCLEOTIDE SEQUENCE [LARGE SCALE GENOMIC DNA]</scope>
    <source>
        <strain evidence="2">ATCC 35602 / DSM 5306 / Rt17-B1</strain>
    </source>
</reference>
<dbReference type="eggNOG" id="ENOG50341A6">
    <property type="taxonomic scope" value="Bacteria"/>
</dbReference>
<dbReference type="RefSeq" id="WP_011993922.1">
    <property type="nucleotide sequence ID" value="NC_009718.1"/>
</dbReference>
<dbReference type="Proteomes" id="UP000002415">
    <property type="component" value="Chromosome"/>
</dbReference>
<keyword evidence="2" id="KW-1185">Reference proteome</keyword>
<accession>A7HL22</accession>
<sequence>MNGNFGKFYFYVFLLFTLSFLLFPVNSFFARPVIDVAIRVYAPDNVLKTVSESAIFPEIVDSKRFEVALQNALKLLYSELWLQDLLSSAEQILSKQTSPQGTFQIDVHVQQIRKENVYKEFIQNNISGDYIYNFGDYIRVYPGVRYKLEYVNGKENYVQSSEGSYVKGVDGKYYSVIFDSFYSRVPHTNVVYIVEGNADYSLYINNNKALSGSFEISSSIYAVKHSYDPYNNRLLRVENSFNDVISGLASDIASKLHSVLEFKEKLSGVVEEVKFPRVILNIGEDDFVKVGKVFSVYRNNNKIAEVVVRRTGKDYSECEVVYIKRGEEIKPQDEVKEGGQEPFPMGFKMLFITDQSFSLTESYILLTLPIKQFNIHREPISYFETGVGLNLESIINGTYDKFIFTFSGLIRLIGTGDDGLYLLSKLSISTSETIPYEVKIETLLGLSTKFGLLNFEFSIPIEQLTSFNTFKIGGGVSW</sequence>
<dbReference type="HOGENOM" id="CLU_660440_0_0_0"/>
<protein>
    <submittedName>
        <fullName evidence="1">Uncharacterized protein</fullName>
    </submittedName>
</protein>
<proteinExistence type="predicted"/>
<dbReference type="EMBL" id="CP000771">
    <property type="protein sequence ID" value="ABS60605.1"/>
    <property type="molecule type" value="Genomic_DNA"/>
</dbReference>
<name>A7HL22_FERNB</name>
<gene>
    <name evidence="1" type="ordered locus">Fnod_0751</name>
</gene>
<evidence type="ECO:0000313" key="2">
    <source>
        <dbReference type="Proteomes" id="UP000002415"/>
    </source>
</evidence>
<reference evidence="1 2" key="2">
    <citation type="journal article" date="2009" name="Proc. Natl. Acad. Sci. U.S.A.">
        <title>On the chimeric nature, thermophilic origin, and phylogenetic placement of the Thermotogales.</title>
        <authorList>
            <person name="Zhaxybayeva O."/>
            <person name="Swithers K.S."/>
            <person name="Lapierre P."/>
            <person name="Fournier G.P."/>
            <person name="Bickhart D.M."/>
            <person name="DeBoy R.T."/>
            <person name="Nelson K.E."/>
            <person name="Nesbo C.L."/>
            <person name="Doolittle W.F."/>
            <person name="Gogarten J.P."/>
            <person name="Noll K.M."/>
        </authorList>
    </citation>
    <scope>NUCLEOTIDE SEQUENCE [LARGE SCALE GENOMIC DNA]</scope>
    <source>
        <strain evidence="2">ATCC 35602 / DSM 5306 / Rt17-B1</strain>
    </source>
</reference>
<evidence type="ECO:0000313" key="1">
    <source>
        <dbReference type="EMBL" id="ABS60605.1"/>
    </source>
</evidence>
<dbReference type="AlphaFoldDB" id="A7HL22"/>